<evidence type="ECO:0000256" key="2">
    <source>
        <dbReference type="SAM" id="Phobius"/>
    </source>
</evidence>
<proteinExistence type="predicted"/>
<dbReference type="Proteomes" id="UP000006038">
    <property type="component" value="Chromosome 10"/>
</dbReference>
<keyword evidence="2" id="KW-0812">Transmembrane</keyword>
<protein>
    <submittedName>
        <fullName evidence="3">Uncharacterized protein</fullName>
    </submittedName>
</protein>
<keyword evidence="4" id="KW-1185">Reference proteome</keyword>
<dbReference type="HOGENOM" id="CLU_2230017_0_0_1"/>
<dbReference type="Gramene" id="OB10G10060.1">
    <property type="protein sequence ID" value="OB10G10060.1"/>
    <property type="gene ID" value="OB10G10060"/>
</dbReference>
<keyword evidence="2" id="KW-0472">Membrane</keyword>
<sequence length="106" mass="11923">APIPAKSLVSTTQVSFDFPPPTRATARPCRRPASRGVDWPKHPTPRSLRLTLPRRPPPSLPNLQQQNRLLWSNPWTGLPFGKVDAIFFLFATVCIILRIDFVLAIN</sequence>
<evidence type="ECO:0000256" key="1">
    <source>
        <dbReference type="SAM" id="MobiDB-lite"/>
    </source>
</evidence>
<feature type="transmembrane region" description="Helical" evidence="2">
    <location>
        <begin position="85"/>
        <end position="105"/>
    </location>
</feature>
<dbReference type="AlphaFoldDB" id="J3N0F8"/>
<accession>J3N0F8</accession>
<reference evidence="3" key="2">
    <citation type="submission" date="2013-04" db="UniProtKB">
        <authorList>
            <consortium name="EnsemblPlants"/>
        </authorList>
    </citation>
    <scope>IDENTIFICATION</scope>
</reference>
<name>J3N0F8_ORYBR</name>
<reference evidence="3" key="1">
    <citation type="journal article" date="2013" name="Nat. Commun.">
        <title>Whole-genome sequencing of Oryza brachyantha reveals mechanisms underlying Oryza genome evolution.</title>
        <authorList>
            <person name="Chen J."/>
            <person name="Huang Q."/>
            <person name="Gao D."/>
            <person name="Wang J."/>
            <person name="Lang Y."/>
            <person name="Liu T."/>
            <person name="Li B."/>
            <person name="Bai Z."/>
            <person name="Luis Goicoechea J."/>
            <person name="Liang C."/>
            <person name="Chen C."/>
            <person name="Zhang W."/>
            <person name="Sun S."/>
            <person name="Liao Y."/>
            <person name="Zhang X."/>
            <person name="Yang L."/>
            <person name="Song C."/>
            <person name="Wang M."/>
            <person name="Shi J."/>
            <person name="Liu G."/>
            <person name="Liu J."/>
            <person name="Zhou H."/>
            <person name="Zhou W."/>
            <person name="Yu Q."/>
            <person name="An N."/>
            <person name="Chen Y."/>
            <person name="Cai Q."/>
            <person name="Wang B."/>
            <person name="Liu B."/>
            <person name="Min J."/>
            <person name="Huang Y."/>
            <person name="Wu H."/>
            <person name="Li Z."/>
            <person name="Zhang Y."/>
            <person name="Yin Y."/>
            <person name="Song W."/>
            <person name="Jiang J."/>
            <person name="Jackson S.A."/>
            <person name="Wing R.A."/>
            <person name="Wang J."/>
            <person name="Chen M."/>
        </authorList>
    </citation>
    <scope>NUCLEOTIDE SEQUENCE [LARGE SCALE GENOMIC DNA]</scope>
    <source>
        <strain evidence="3">cv. IRGC 101232</strain>
    </source>
</reference>
<keyword evidence="2" id="KW-1133">Transmembrane helix</keyword>
<organism evidence="3">
    <name type="scientific">Oryza brachyantha</name>
    <name type="common">malo sina</name>
    <dbReference type="NCBI Taxonomy" id="4533"/>
    <lineage>
        <taxon>Eukaryota</taxon>
        <taxon>Viridiplantae</taxon>
        <taxon>Streptophyta</taxon>
        <taxon>Embryophyta</taxon>
        <taxon>Tracheophyta</taxon>
        <taxon>Spermatophyta</taxon>
        <taxon>Magnoliopsida</taxon>
        <taxon>Liliopsida</taxon>
        <taxon>Poales</taxon>
        <taxon>Poaceae</taxon>
        <taxon>BOP clade</taxon>
        <taxon>Oryzoideae</taxon>
        <taxon>Oryzeae</taxon>
        <taxon>Oryzinae</taxon>
        <taxon>Oryza</taxon>
    </lineage>
</organism>
<dbReference type="EnsemblPlants" id="OB10G10060.1">
    <property type="protein sequence ID" value="OB10G10060.1"/>
    <property type="gene ID" value="OB10G10060"/>
</dbReference>
<evidence type="ECO:0000313" key="3">
    <source>
        <dbReference type="EnsemblPlants" id="OB10G10060.1"/>
    </source>
</evidence>
<evidence type="ECO:0000313" key="4">
    <source>
        <dbReference type="Proteomes" id="UP000006038"/>
    </source>
</evidence>
<feature type="region of interest" description="Disordered" evidence="1">
    <location>
        <begin position="20"/>
        <end position="63"/>
    </location>
</feature>